<reference evidence="4 5" key="1">
    <citation type="submission" date="2014-06" db="EMBL/GenBank/DDBJ databases">
        <authorList>
            <person name="Swart Estienne"/>
        </authorList>
    </citation>
    <scope>NUCLEOTIDE SEQUENCE [LARGE SCALE GENOMIC DNA]</scope>
    <source>
        <strain evidence="4 5">130c</strain>
    </source>
</reference>
<dbReference type="GO" id="GO:0016791">
    <property type="term" value="F:phosphatase activity"/>
    <property type="evidence" value="ECO:0007669"/>
    <property type="project" value="TreeGrafter"/>
</dbReference>
<keyword evidence="3" id="KW-0472">Membrane</keyword>
<dbReference type="SUPFAM" id="SSF53254">
    <property type="entry name" value="Phosphoglycerate mutase-like"/>
    <property type="match status" value="1"/>
</dbReference>
<evidence type="ECO:0000256" key="2">
    <source>
        <dbReference type="ARBA" id="ARBA00022801"/>
    </source>
</evidence>
<evidence type="ECO:0000256" key="1">
    <source>
        <dbReference type="ARBA" id="ARBA00005375"/>
    </source>
</evidence>
<proteinExistence type="inferred from homology"/>
<accession>A0A078AHG3</accession>
<dbReference type="Gene3D" id="3.40.50.1240">
    <property type="entry name" value="Phosphoglycerate mutase-like"/>
    <property type="match status" value="1"/>
</dbReference>
<dbReference type="InterPro" id="IPR029033">
    <property type="entry name" value="His_PPase_superfam"/>
</dbReference>
<name>A0A078AHG3_STYLE</name>
<dbReference type="Pfam" id="PF00328">
    <property type="entry name" value="His_Phos_2"/>
    <property type="match status" value="1"/>
</dbReference>
<dbReference type="Proteomes" id="UP000039865">
    <property type="component" value="Unassembled WGS sequence"/>
</dbReference>
<dbReference type="EMBL" id="CCKQ01008811">
    <property type="protein sequence ID" value="CDW80278.1"/>
    <property type="molecule type" value="Genomic_DNA"/>
</dbReference>
<dbReference type="OrthoDB" id="299201at2759"/>
<evidence type="ECO:0000256" key="3">
    <source>
        <dbReference type="SAM" id="Phobius"/>
    </source>
</evidence>
<dbReference type="AlphaFoldDB" id="A0A078AHG3"/>
<keyword evidence="5" id="KW-1185">Reference proteome</keyword>
<organism evidence="4 5">
    <name type="scientific">Stylonychia lemnae</name>
    <name type="common">Ciliate</name>
    <dbReference type="NCBI Taxonomy" id="5949"/>
    <lineage>
        <taxon>Eukaryota</taxon>
        <taxon>Sar</taxon>
        <taxon>Alveolata</taxon>
        <taxon>Ciliophora</taxon>
        <taxon>Intramacronucleata</taxon>
        <taxon>Spirotrichea</taxon>
        <taxon>Stichotrichia</taxon>
        <taxon>Sporadotrichida</taxon>
        <taxon>Oxytrichidae</taxon>
        <taxon>Stylonychinae</taxon>
        <taxon>Stylonychia</taxon>
    </lineage>
</organism>
<keyword evidence="3" id="KW-1133">Transmembrane helix</keyword>
<gene>
    <name evidence="4" type="primary">Contig11526.g12331</name>
    <name evidence="4" type="ORF">STYLEM_9274</name>
</gene>
<dbReference type="PANTHER" id="PTHR11567">
    <property type="entry name" value="ACID PHOSPHATASE-RELATED"/>
    <property type="match status" value="1"/>
</dbReference>
<evidence type="ECO:0000313" key="4">
    <source>
        <dbReference type="EMBL" id="CDW80278.1"/>
    </source>
</evidence>
<dbReference type="InterPro" id="IPR000560">
    <property type="entry name" value="His_Pase_clade-2"/>
</dbReference>
<keyword evidence="3" id="KW-0812">Transmembrane</keyword>
<sequence>MFAFQIGKYGIANGLDKDLHKTPNFYQGELHDMGRRQQYLIGQQMRQNYITRTGLLHDTYNPLEVFVRTLNTNRSIESANAQLLGLFNSHQMNENNQIQENQTSEAIPRIQIDDSVKTESEELGLSPLPNNYYPPVINAYDESNDEFFPYKVCPILQLEKQRRQQILNVSASMSVKYKDTINYLAQLLGEDTNKFTVGQAIQYADSLKARRSQQFDQSDLPPRFVYNMTRMYNEYQNLTLAMNSTASKAFLTQIFTEILSLFQSTIDLDTNGSLQRAERRIKFYMYQADDDMLLNFANAINYRLTDRLLNYSSTILIELHKIKIDTTTYYVNISVNGVEQFLPEACQNVKKCEYKNFITLSKSKTYYGDTEGYEKTCGLKPDETYNQQLNDWMNTFPQSIQYIEHKYTRILWMYLIQIVFGLALIYYLEKRKRETRSKKRKVAQFIEMINKHD</sequence>
<dbReference type="InterPro" id="IPR050645">
    <property type="entry name" value="Histidine_acid_phosphatase"/>
</dbReference>
<protein>
    <submittedName>
        <fullName evidence="4">Histidine acid phosphatase family protein</fullName>
    </submittedName>
</protein>
<feature type="transmembrane region" description="Helical" evidence="3">
    <location>
        <begin position="410"/>
        <end position="428"/>
    </location>
</feature>
<evidence type="ECO:0000313" key="5">
    <source>
        <dbReference type="Proteomes" id="UP000039865"/>
    </source>
</evidence>
<dbReference type="PANTHER" id="PTHR11567:SF110">
    <property type="entry name" value="2-PHOSPHOXYLOSE PHOSPHATASE 1"/>
    <property type="match status" value="1"/>
</dbReference>
<keyword evidence="2" id="KW-0378">Hydrolase</keyword>
<dbReference type="InParanoid" id="A0A078AHG3"/>
<comment type="similarity">
    <text evidence="1">Belongs to the histidine acid phosphatase family.</text>
</comment>